<dbReference type="InterPro" id="IPR037523">
    <property type="entry name" value="VOC_core"/>
</dbReference>
<name>A0A7Y9L814_9ACTN</name>
<organism evidence="2 3">
    <name type="scientific">Microlunatus parietis</name>
    <dbReference type="NCBI Taxonomy" id="682979"/>
    <lineage>
        <taxon>Bacteria</taxon>
        <taxon>Bacillati</taxon>
        <taxon>Actinomycetota</taxon>
        <taxon>Actinomycetes</taxon>
        <taxon>Propionibacteriales</taxon>
        <taxon>Propionibacteriaceae</taxon>
        <taxon>Microlunatus</taxon>
    </lineage>
</organism>
<dbReference type="RefSeq" id="WP_179749657.1">
    <property type="nucleotide sequence ID" value="NZ_JACCBU010000001.1"/>
</dbReference>
<reference evidence="2 3" key="1">
    <citation type="submission" date="2020-07" db="EMBL/GenBank/DDBJ databases">
        <title>Sequencing the genomes of 1000 actinobacteria strains.</title>
        <authorList>
            <person name="Klenk H.-P."/>
        </authorList>
    </citation>
    <scope>NUCLEOTIDE SEQUENCE [LARGE SCALE GENOMIC DNA]</scope>
    <source>
        <strain evidence="2 3">DSM 22083</strain>
    </source>
</reference>
<protein>
    <submittedName>
        <fullName evidence="2">Putative glyoxalase superfamily protein PhnB</fullName>
    </submittedName>
</protein>
<dbReference type="Gene3D" id="3.30.720.120">
    <property type="match status" value="1"/>
</dbReference>
<dbReference type="InterPro" id="IPR004360">
    <property type="entry name" value="Glyas_Fos-R_dOase_dom"/>
</dbReference>
<gene>
    <name evidence="2" type="ORF">BKA15_001633</name>
</gene>
<evidence type="ECO:0000313" key="3">
    <source>
        <dbReference type="Proteomes" id="UP000569914"/>
    </source>
</evidence>
<dbReference type="InterPro" id="IPR029068">
    <property type="entry name" value="Glyas_Bleomycin-R_OHBP_Dase"/>
</dbReference>
<dbReference type="Gene3D" id="3.30.720.110">
    <property type="match status" value="1"/>
</dbReference>
<proteinExistence type="predicted"/>
<sequence>MNFTNLTPYLRYPDGDAAVEWLTRVLGFGPARCARDENGAWYEGDLAAGDSKIAISGGGTAGNSYLIISVPDADAQYRKIIEAGVEVDEPQDKPYGPRTVSVTDPWGNVWDFWQGEAEF</sequence>
<dbReference type="EMBL" id="JACCBU010000001">
    <property type="protein sequence ID" value="NYE70304.1"/>
    <property type="molecule type" value="Genomic_DNA"/>
</dbReference>
<keyword evidence="3" id="KW-1185">Reference proteome</keyword>
<dbReference type="Pfam" id="PF00903">
    <property type="entry name" value="Glyoxalase"/>
    <property type="match status" value="1"/>
</dbReference>
<feature type="domain" description="VOC" evidence="1">
    <location>
        <begin position="2"/>
        <end position="115"/>
    </location>
</feature>
<dbReference type="AlphaFoldDB" id="A0A7Y9L814"/>
<dbReference type="PROSITE" id="PS51819">
    <property type="entry name" value="VOC"/>
    <property type="match status" value="1"/>
</dbReference>
<accession>A0A7Y9L814</accession>
<dbReference type="Proteomes" id="UP000569914">
    <property type="component" value="Unassembled WGS sequence"/>
</dbReference>
<dbReference type="SUPFAM" id="SSF54593">
    <property type="entry name" value="Glyoxalase/Bleomycin resistance protein/Dihydroxybiphenyl dioxygenase"/>
    <property type="match status" value="1"/>
</dbReference>
<evidence type="ECO:0000259" key="1">
    <source>
        <dbReference type="PROSITE" id="PS51819"/>
    </source>
</evidence>
<evidence type="ECO:0000313" key="2">
    <source>
        <dbReference type="EMBL" id="NYE70304.1"/>
    </source>
</evidence>
<comment type="caution">
    <text evidence="2">The sequence shown here is derived from an EMBL/GenBank/DDBJ whole genome shotgun (WGS) entry which is preliminary data.</text>
</comment>